<evidence type="ECO:0000313" key="2">
    <source>
        <dbReference type="Proteomes" id="UP000318141"/>
    </source>
</evidence>
<sequence>MAHVASNGIWTDLALKLEQIDSGIRCAGLTNKQTYWVTLGRGDEAKQYSVTYLPTPEPSGWRSLFHRPRGGQAGRRASFVVSLMPSDRSPRGEQKPGVISRLLQRFHDWRSDDKTRRIGNAFLESRESAIQRRLTELLFHAPAATKPAESPEACCQRVFQA</sequence>
<dbReference type="EMBL" id="VLJN01000056">
    <property type="protein sequence ID" value="TWG79716.1"/>
    <property type="molecule type" value="Genomic_DNA"/>
</dbReference>
<evidence type="ECO:0000313" key="1">
    <source>
        <dbReference type="EMBL" id="TWG79716.1"/>
    </source>
</evidence>
<proteinExistence type="predicted"/>
<gene>
    <name evidence="1" type="ORF">L602_000600001160</name>
</gene>
<dbReference type="Proteomes" id="UP000318141">
    <property type="component" value="Unassembled WGS sequence"/>
</dbReference>
<comment type="caution">
    <text evidence="1">The sequence shown here is derived from an EMBL/GenBank/DDBJ whole genome shotgun (WGS) entry which is preliminary data.</text>
</comment>
<reference evidence="1 2" key="1">
    <citation type="submission" date="2019-07" db="EMBL/GenBank/DDBJ databases">
        <title>Genome sequencing of lignin-degrading bacterial isolates.</title>
        <authorList>
            <person name="Gladden J."/>
        </authorList>
    </citation>
    <scope>NUCLEOTIDE SEQUENCE [LARGE SCALE GENOMIC DNA]</scope>
    <source>
        <strain evidence="1 2">J11</strain>
    </source>
</reference>
<organism evidence="1 2">
    <name type="scientific">Cupriavidus gilardii J11</name>
    <dbReference type="NCBI Taxonomy" id="936133"/>
    <lineage>
        <taxon>Bacteria</taxon>
        <taxon>Pseudomonadati</taxon>
        <taxon>Pseudomonadota</taxon>
        <taxon>Betaproteobacteria</taxon>
        <taxon>Burkholderiales</taxon>
        <taxon>Burkholderiaceae</taxon>
        <taxon>Cupriavidus</taxon>
    </lineage>
</organism>
<name>A0A562B3I7_9BURK</name>
<protein>
    <submittedName>
        <fullName evidence="1">Uncharacterized protein</fullName>
    </submittedName>
</protein>
<dbReference type="AlphaFoldDB" id="A0A562B3I7"/>
<accession>A0A562B3I7</accession>
<keyword evidence="2" id="KW-1185">Reference proteome</keyword>